<dbReference type="InterPro" id="IPR010432">
    <property type="entry name" value="RDD"/>
</dbReference>
<name>A0A061A136_9ACTN</name>
<evidence type="ECO:0000256" key="6">
    <source>
        <dbReference type="SAM" id="Phobius"/>
    </source>
</evidence>
<evidence type="ECO:0000313" key="10">
    <source>
        <dbReference type="Proteomes" id="UP000756710"/>
    </source>
</evidence>
<comment type="subcellular location">
    <subcellularLocation>
        <location evidence="1">Cell membrane</location>
        <topology evidence="1">Multi-pass membrane protein</topology>
    </subcellularLocation>
</comment>
<keyword evidence="4 6" id="KW-1133">Transmembrane helix</keyword>
<reference evidence="8" key="1">
    <citation type="submission" date="2014-05" db="EMBL/GenBank/DDBJ databases">
        <authorList>
            <person name="Horn Fabian"/>
        </authorList>
    </citation>
    <scope>NUCLEOTIDE SEQUENCE</scope>
</reference>
<feature type="transmembrane region" description="Helical" evidence="6">
    <location>
        <begin position="63"/>
        <end position="80"/>
    </location>
</feature>
<keyword evidence="3 6" id="KW-0812">Transmembrane</keyword>
<evidence type="ECO:0000256" key="5">
    <source>
        <dbReference type="ARBA" id="ARBA00023136"/>
    </source>
</evidence>
<dbReference type="GO" id="GO:0005886">
    <property type="term" value="C:plasma membrane"/>
    <property type="evidence" value="ECO:0007669"/>
    <property type="project" value="UniProtKB-SubCell"/>
</dbReference>
<dbReference type="Pfam" id="PF06271">
    <property type="entry name" value="RDD"/>
    <property type="match status" value="1"/>
</dbReference>
<sequence length="168" mass="17989">MAPDPLSSPPPVIPPGMPPLATPGQRFTARLIDIVILGAIWTVALTATGALQYTMDHPGEQDMGKVTLALVITMALYFGYEGVMLARSGQTLGKKALRIRVAMLSDGNVPAGQGWVRAAVYVLPGMLIPLLVGTVFWLVNSVSLLWDKPFQRCLHDKAARTVVVSAVQ</sequence>
<gene>
    <name evidence="9" type="ORF">J2Z30_002714</name>
    <name evidence="8" type="ORF">SIRAN6077</name>
</gene>
<keyword evidence="5 6" id="KW-0472">Membrane</keyword>
<keyword evidence="10" id="KW-1185">Reference proteome</keyword>
<accession>A0A061A136</accession>
<dbReference type="InterPro" id="IPR051791">
    <property type="entry name" value="Pra-immunoreactive"/>
</dbReference>
<dbReference type="Proteomes" id="UP000756710">
    <property type="component" value="Unassembled WGS sequence"/>
</dbReference>
<dbReference type="PANTHER" id="PTHR36115">
    <property type="entry name" value="PROLINE-RICH ANTIGEN HOMOLOG-RELATED"/>
    <property type="match status" value="1"/>
</dbReference>
<proteinExistence type="predicted"/>
<evidence type="ECO:0000256" key="1">
    <source>
        <dbReference type="ARBA" id="ARBA00004651"/>
    </source>
</evidence>
<evidence type="ECO:0000256" key="2">
    <source>
        <dbReference type="ARBA" id="ARBA00022475"/>
    </source>
</evidence>
<organism evidence="8">
    <name type="scientific">Streptomyces iranensis</name>
    <dbReference type="NCBI Taxonomy" id="576784"/>
    <lineage>
        <taxon>Bacteria</taxon>
        <taxon>Bacillati</taxon>
        <taxon>Actinomycetota</taxon>
        <taxon>Actinomycetes</taxon>
        <taxon>Kitasatosporales</taxon>
        <taxon>Streptomycetaceae</taxon>
        <taxon>Streptomyces</taxon>
        <taxon>Streptomyces violaceusniger group</taxon>
    </lineage>
</organism>
<dbReference type="HOGENOM" id="CLU_079635_2_0_11"/>
<feature type="domain" description="RDD" evidence="7">
    <location>
        <begin position="21"/>
        <end position="159"/>
    </location>
</feature>
<evidence type="ECO:0000259" key="7">
    <source>
        <dbReference type="Pfam" id="PF06271"/>
    </source>
</evidence>
<keyword evidence="2" id="KW-1003">Cell membrane</keyword>
<feature type="transmembrane region" description="Helical" evidence="6">
    <location>
        <begin position="27"/>
        <end position="51"/>
    </location>
</feature>
<dbReference type="AlphaFoldDB" id="A0A061A136"/>
<evidence type="ECO:0000256" key="3">
    <source>
        <dbReference type="ARBA" id="ARBA00022692"/>
    </source>
</evidence>
<evidence type="ECO:0000313" key="9">
    <source>
        <dbReference type="EMBL" id="MBP2061705.1"/>
    </source>
</evidence>
<dbReference type="RefSeq" id="WP_044574582.1">
    <property type="nucleotide sequence ID" value="NZ_BAABDR010000045.1"/>
</dbReference>
<reference evidence="9 10" key="2">
    <citation type="submission" date="2021-03" db="EMBL/GenBank/DDBJ databases">
        <title>Genomic Encyclopedia of Type Strains, Phase IV (KMG-IV): sequencing the most valuable type-strain genomes for metagenomic binning, comparative biology and taxonomic classification.</title>
        <authorList>
            <person name="Goeker M."/>
        </authorList>
    </citation>
    <scope>NUCLEOTIDE SEQUENCE [LARGE SCALE GENOMIC DNA]</scope>
    <source>
        <strain evidence="9 10">DSM 41954</strain>
    </source>
</reference>
<protein>
    <submittedName>
        <fullName evidence="8">RDD domain containing protein</fullName>
    </submittedName>
    <submittedName>
        <fullName evidence="9">RDD family membrane protein YckC</fullName>
    </submittedName>
</protein>
<dbReference type="EMBL" id="LK022848">
    <property type="protein sequence ID" value="CDR09468.1"/>
    <property type="molecule type" value="Genomic_DNA"/>
</dbReference>
<evidence type="ECO:0000313" key="8">
    <source>
        <dbReference type="EMBL" id="CDR09468.1"/>
    </source>
</evidence>
<evidence type="ECO:0000256" key="4">
    <source>
        <dbReference type="ARBA" id="ARBA00022989"/>
    </source>
</evidence>
<dbReference type="EMBL" id="JAGGLR010000006">
    <property type="protein sequence ID" value="MBP2061705.1"/>
    <property type="molecule type" value="Genomic_DNA"/>
</dbReference>
<feature type="transmembrane region" description="Helical" evidence="6">
    <location>
        <begin position="118"/>
        <end position="139"/>
    </location>
</feature>
<dbReference type="PANTHER" id="PTHR36115:SF4">
    <property type="entry name" value="MEMBRANE PROTEIN"/>
    <property type="match status" value="1"/>
</dbReference>